<dbReference type="AlphaFoldDB" id="A0A2N4U8I9"/>
<feature type="signal peptide" evidence="1">
    <location>
        <begin position="1"/>
        <end position="28"/>
    </location>
</feature>
<dbReference type="EMBL" id="PDNW01000002">
    <property type="protein sequence ID" value="PLC51321.1"/>
    <property type="molecule type" value="Genomic_DNA"/>
</dbReference>
<protein>
    <recommendedName>
        <fullName evidence="4">Beta-barrel assembly machine subunit BamC</fullName>
    </recommendedName>
</protein>
<reference evidence="2 3" key="1">
    <citation type="submission" date="2017-10" db="EMBL/GenBank/DDBJ databases">
        <title>Two draft genome sequences of Pusillimonas sp. strains isolated from a nitrate- and radionuclide-contaminated groundwater in Russia.</title>
        <authorList>
            <person name="Grouzdev D.S."/>
            <person name="Tourova T.P."/>
            <person name="Goeva M.A."/>
            <person name="Babich T.L."/>
            <person name="Sokolova D.S."/>
            <person name="Abdullin R."/>
            <person name="Poltaraus A.B."/>
            <person name="Toshchakov S.V."/>
            <person name="Nazina T.N."/>
        </authorList>
    </citation>
    <scope>NUCLEOTIDE SEQUENCE [LARGE SCALE GENOMIC DNA]</scope>
    <source>
        <strain evidence="2 3">JR1/69-3-13</strain>
    </source>
</reference>
<dbReference type="InterPro" id="IPR010653">
    <property type="entry name" value="NlpB/DapX"/>
</dbReference>
<feature type="chain" id="PRO_5014865752" description="Beta-barrel assembly machine subunit BamC" evidence="1">
    <location>
        <begin position="29"/>
        <end position="377"/>
    </location>
</feature>
<dbReference type="Gene3D" id="3.30.310.170">
    <property type="entry name" value="Outer membrane protein assembly factor BamC"/>
    <property type="match status" value="1"/>
</dbReference>
<dbReference type="Proteomes" id="UP000234190">
    <property type="component" value="Unassembled WGS sequence"/>
</dbReference>
<comment type="caution">
    <text evidence="2">The sequence shown here is derived from an EMBL/GenBank/DDBJ whole genome shotgun (WGS) entry which is preliminary data.</text>
</comment>
<dbReference type="Pfam" id="PF06804">
    <property type="entry name" value="Lipoprotein_18"/>
    <property type="match status" value="1"/>
</dbReference>
<dbReference type="OrthoDB" id="5291099at2"/>
<dbReference type="InterPro" id="IPR042268">
    <property type="entry name" value="BamC_C"/>
</dbReference>
<evidence type="ECO:0000256" key="1">
    <source>
        <dbReference type="SAM" id="SignalP"/>
    </source>
</evidence>
<accession>A0A2N4U8I9</accession>
<evidence type="ECO:0008006" key="4">
    <source>
        <dbReference type="Google" id="ProtNLM"/>
    </source>
</evidence>
<evidence type="ECO:0000313" key="2">
    <source>
        <dbReference type="EMBL" id="PLC51321.1"/>
    </source>
</evidence>
<evidence type="ECO:0000313" key="3">
    <source>
        <dbReference type="Proteomes" id="UP000234190"/>
    </source>
</evidence>
<keyword evidence="1" id="KW-0732">Signal</keyword>
<organism evidence="2 3">
    <name type="scientific">Pollutimonas subterranea</name>
    <dbReference type="NCBI Taxonomy" id="2045210"/>
    <lineage>
        <taxon>Bacteria</taxon>
        <taxon>Pseudomonadati</taxon>
        <taxon>Pseudomonadota</taxon>
        <taxon>Betaproteobacteria</taxon>
        <taxon>Burkholderiales</taxon>
        <taxon>Alcaligenaceae</taxon>
        <taxon>Pollutimonas</taxon>
    </lineage>
</organism>
<gene>
    <name evidence="2" type="ORF">CR159_03600</name>
</gene>
<keyword evidence="3" id="KW-1185">Reference proteome</keyword>
<name>A0A2N4U8I9_9BURK</name>
<sequence>MINMSMNKRCAGLTLGLGVLLLSGCSTWNQMTGSEESVDYKSTVAGDPLSIPPDLTQANRDAHFRAPEGSATLSEYQQSQRAQQSSGAADRILPTTSGVSVMRDGDLRWLTIDKPAEEIYPKIIDFWGEQGFTIHSQDPRAGLMETDWAENRAKIPEGWIRSALGSIIDQVFDSGERERFRTRVERVNGKTEVYISHQQMVETPTPDGAAFKWVFGKEDPGLNAAMLARLMVFLGTDVQSAQNMVAQAEKGTGQAQVIQATEGQAALTLGEPFDRAWRRVGVAIDSAGFAVDDRDRSAGDYFIRYLDSDTGEKIEQPNIIGRLFGGKNTAAATPYRIHVAEQGSTSVVTVLDQNGQVQDTDTAKRIIGVLSSHMTSQ</sequence>
<proteinExistence type="predicted"/>